<feature type="domain" description="RNA polymerase sigma factor 70 region 4 type 2" evidence="6">
    <location>
        <begin position="107"/>
        <end position="156"/>
    </location>
</feature>
<sequence length="168" mass="19837">MTNEQFTGLIRQYEKLVFTVCHQLVRDYHEAQNLAQDTFLSAYRNIDRCPPESYRPWLCRIAANKAKDFLKSAYNQRVVMEGEEILEAIPADGPPDELAIEQEGAKRIETIIRTLKEPYRNVSILFFLEQKTVEEIARRLDRPPKTVQTQLYRAKRILQQKIREEEPR</sequence>
<name>A0ABR7NLZ5_9FIRM</name>
<dbReference type="EMBL" id="JACRTB010000016">
    <property type="protein sequence ID" value="MBC8576867.1"/>
    <property type="molecule type" value="Genomic_DNA"/>
</dbReference>
<evidence type="ECO:0000259" key="5">
    <source>
        <dbReference type="Pfam" id="PF04542"/>
    </source>
</evidence>
<dbReference type="InterPro" id="IPR013249">
    <property type="entry name" value="RNA_pol_sigma70_r4_t2"/>
</dbReference>
<dbReference type="InterPro" id="IPR007627">
    <property type="entry name" value="RNA_pol_sigma70_r2"/>
</dbReference>
<comment type="caution">
    <text evidence="7">The sequence shown here is derived from an EMBL/GenBank/DDBJ whole genome shotgun (WGS) entry which is preliminary data.</text>
</comment>
<evidence type="ECO:0000313" key="8">
    <source>
        <dbReference type="Proteomes" id="UP000658131"/>
    </source>
</evidence>
<dbReference type="InterPro" id="IPR036388">
    <property type="entry name" value="WH-like_DNA-bd_sf"/>
</dbReference>
<dbReference type="Proteomes" id="UP000658131">
    <property type="component" value="Unassembled WGS sequence"/>
</dbReference>
<dbReference type="Pfam" id="PF08281">
    <property type="entry name" value="Sigma70_r4_2"/>
    <property type="match status" value="1"/>
</dbReference>
<dbReference type="InterPro" id="IPR013324">
    <property type="entry name" value="RNA_pol_sigma_r3/r4-like"/>
</dbReference>
<dbReference type="NCBIfam" id="TIGR02937">
    <property type="entry name" value="sigma70-ECF"/>
    <property type="match status" value="1"/>
</dbReference>
<dbReference type="Pfam" id="PF04542">
    <property type="entry name" value="Sigma70_r2"/>
    <property type="match status" value="1"/>
</dbReference>
<organism evidence="7 8">
    <name type="scientific">Yanshouia hominis</name>
    <dbReference type="NCBI Taxonomy" id="2763673"/>
    <lineage>
        <taxon>Bacteria</taxon>
        <taxon>Bacillati</taxon>
        <taxon>Bacillota</taxon>
        <taxon>Clostridia</taxon>
        <taxon>Eubacteriales</taxon>
        <taxon>Oscillospiraceae</taxon>
        <taxon>Yanshouia</taxon>
    </lineage>
</organism>
<accession>A0ABR7NLZ5</accession>
<keyword evidence="2" id="KW-0805">Transcription regulation</keyword>
<dbReference type="Gene3D" id="1.10.10.10">
    <property type="entry name" value="Winged helix-like DNA-binding domain superfamily/Winged helix DNA-binding domain"/>
    <property type="match status" value="1"/>
</dbReference>
<dbReference type="PANTHER" id="PTHR43133:SF60">
    <property type="entry name" value="RNA POLYMERASE SIGMA FACTOR SIGV"/>
    <property type="match status" value="1"/>
</dbReference>
<evidence type="ECO:0000259" key="6">
    <source>
        <dbReference type="Pfam" id="PF08281"/>
    </source>
</evidence>
<proteinExistence type="inferred from homology"/>
<dbReference type="RefSeq" id="WP_262400344.1">
    <property type="nucleotide sequence ID" value="NZ_JACRTB010000016.1"/>
</dbReference>
<evidence type="ECO:0000256" key="3">
    <source>
        <dbReference type="ARBA" id="ARBA00023082"/>
    </source>
</evidence>
<dbReference type="InterPro" id="IPR014284">
    <property type="entry name" value="RNA_pol_sigma-70_dom"/>
</dbReference>
<dbReference type="PANTHER" id="PTHR43133">
    <property type="entry name" value="RNA POLYMERASE ECF-TYPE SIGMA FACTO"/>
    <property type="match status" value="1"/>
</dbReference>
<dbReference type="InterPro" id="IPR013325">
    <property type="entry name" value="RNA_pol_sigma_r2"/>
</dbReference>
<comment type="similarity">
    <text evidence="1">Belongs to the sigma-70 factor family. ECF subfamily.</text>
</comment>
<feature type="domain" description="RNA polymerase sigma-70 region 2" evidence="5">
    <location>
        <begin position="9"/>
        <end position="73"/>
    </location>
</feature>
<evidence type="ECO:0000313" key="7">
    <source>
        <dbReference type="EMBL" id="MBC8576867.1"/>
    </source>
</evidence>
<keyword evidence="4" id="KW-0804">Transcription</keyword>
<protein>
    <submittedName>
        <fullName evidence="7">Sigma-70 family RNA polymerase sigma factor</fullName>
    </submittedName>
</protein>
<gene>
    <name evidence="7" type="ORF">H8717_10690</name>
</gene>
<dbReference type="Gene3D" id="1.10.1740.10">
    <property type="match status" value="1"/>
</dbReference>
<reference evidence="7 8" key="1">
    <citation type="submission" date="2020-08" db="EMBL/GenBank/DDBJ databases">
        <title>Genome public.</title>
        <authorList>
            <person name="Liu C."/>
            <person name="Sun Q."/>
        </authorList>
    </citation>
    <scope>NUCLEOTIDE SEQUENCE [LARGE SCALE GENOMIC DNA]</scope>
    <source>
        <strain evidence="7 8">BX1</strain>
    </source>
</reference>
<keyword evidence="8" id="KW-1185">Reference proteome</keyword>
<evidence type="ECO:0000256" key="4">
    <source>
        <dbReference type="ARBA" id="ARBA00023163"/>
    </source>
</evidence>
<dbReference type="SUPFAM" id="SSF88946">
    <property type="entry name" value="Sigma2 domain of RNA polymerase sigma factors"/>
    <property type="match status" value="1"/>
</dbReference>
<dbReference type="SUPFAM" id="SSF88659">
    <property type="entry name" value="Sigma3 and sigma4 domains of RNA polymerase sigma factors"/>
    <property type="match status" value="1"/>
</dbReference>
<dbReference type="InterPro" id="IPR039425">
    <property type="entry name" value="RNA_pol_sigma-70-like"/>
</dbReference>
<evidence type="ECO:0000256" key="1">
    <source>
        <dbReference type="ARBA" id="ARBA00010641"/>
    </source>
</evidence>
<keyword evidence="3" id="KW-0731">Sigma factor</keyword>
<evidence type="ECO:0000256" key="2">
    <source>
        <dbReference type="ARBA" id="ARBA00023015"/>
    </source>
</evidence>